<dbReference type="OrthoDB" id="3836858at2759"/>
<dbReference type="RefSeq" id="XP_013431058.1">
    <property type="nucleotide sequence ID" value="XM_013575604.1"/>
</dbReference>
<dbReference type="HOGENOM" id="CLU_1554958_0_0_1"/>
<evidence type="ECO:0000313" key="1">
    <source>
        <dbReference type="EMBL" id="KEQ76929.1"/>
    </source>
</evidence>
<gene>
    <name evidence="1" type="ORF">M436DRAFT_60726</name>
</gene>
<accession>A0A074WZK9</accession>
<proteinExistence type="predicted"/>
<sequence length="199" mass="23444">MSGDQVIKIFDSGSESNENDNLHVQDVILTSCKTNLQDAFFASYGIRGIIMPMRFRLVEHDPTFTKISDDLAVFQDILCLPRTYGTLVKKVLKNLHCRLDRTTPKRPRWSFTWHKREEIDLGARFFITYRLVEKSSYNTIELNEANWSDLHEMFWYQRPVEAMFRVDWWMNGVEVVRPSKGDDVESWEDSMNSSKKDAY</sequence>
<evidence type="ECO:0000313" key="2">
    <source>
        <dbReference type="Proteomes" id="UP000027730"/>
    </source>
</evidence>
<reference evidence="1 2" key="1">
    <citation type="journal article" date="2014" name="BMC Genomics">
        <title>Genome sequencing of four Aureobasidium pullulans varieties: biotechnological potential, stress tolerance, and description of new species.</title>
        <authorList>
            <person name="Gostin Ar C."/>
            <person name="Ohm R.A."/>
            <person name="Kogej T."/>
            <person name="Sonjak S."/>
            <person name="Turk M."/>
            <person name="Zajc J."/>
            <person name="Zalar P."/>
            <person name="Grube M."/>
            <person name="Sun H."/>
            <person name="Han J."/>
            <person name="Sharma A."/>
            <person name="Chiniquy J."/>
            <person name="Ngan C.Y."/>
            <person name="Lipzen A."/>
            <person name="Barry K."/>
            <person name="Grigoriev I.V."/>
            <person name="Gunde-Cimerman N."/>
        </authorList>
    </citation>
    <scope>NUCLEOTIDE SEQUENCE [LARGE SCALE GENOMIC DNA]</scope>
    <source>
        <strain evidence="1 2">CBS 147.97</strain>
    </source>
</reference>
<organism evidence="1 2">
    <name type="scientific">Aureobasidium namibiae CBS 147.97</name>
    <dbReference type="NCBI Taxonomy" id="1043004"/>
    <lineage>
        <taxon>Eukaryota</taxon>
        <taxon>Fungi</taxon>
        <taxon>Dikarya</taxon>
        <taxon>Ascomycota</taxon>
        <taxon>Pezizomycotina</taxon>
        <taxon>Dothideomycetes</taxon>
        <taxon>Dothideomycetidae</taxon>
        <taxon>Dothideales</taxon>
        <taxon>Saccotheciaceae</taxon>
        <taxon>Aureobasidium</taxon>
    </lineage>
</organism>
<dbReference type="EMBL" id="KL584703">
    <property type="protein sequence ID" value="KEQ76929.1"/>
    <property type="molecule type" value="Genomic_DNA"/>
</dbReference>
<dbReference type="AlphaFoldDB" id="A0A074WZK9"/>
<protein>
    <submittedName>
        <fullName evidence="1">Uncharacterized protein</fullName>
    </submittedName>
</protein>
<keyword evidence="2" id="KW-1185">Reference proteome</keyword>
<dbReference type="Proteomes" id="UP000027730">
    <property type="component" value="Unassembled WGS sequence"/>
</dbReference>
<name>A0A074WZK9_9PEZI</name>
<dbReference type="GeneID" id="25413046"/>